<comment type="caution">
    <text evidence="1">The sequence shown here is derived from an EMBL/GenBank/DDBJ whole genome shotgun (WGS) entry which is preliminary data.</text>
</comment>
<proteinExistence type="predicted"/>
<protein>
    <submittedName>
        <fullName evidence="1">Uncharacterized protein</fullName>
    </submittedName>
</protein>
<dbReference type="AlphaFoldDB" id="A0ABD3QR53"/>
<keyword evidence="2" id="KW-1185">Reference proteome</keyword>
<accession>A0ABD3QR53</accession>
<evidence type="ECO:0000313" key="1">
    <source>
        <dbReference type="EMBL" id="KAL3802411.1"/>
    </source>
</evidence>
<name>A0ABD3QR53_9STRA</name>
<gene>
    <name evidence="1" type="ORF">HJC23_007236</name>
</gene>
<organism evidence="1 2">
    <name type="scientific">Cyclotella cryptica</name>
    <dbReference type="NCBI Taxonomy" id="29204"/>
    <lineage>
        <taxon>Eukaryota</taxon>
        <taxon>Sar</taxon>
        <taxon>Stramenopiles</taxon>
        <taxon>Ochrophyta</taxon>
        <taxon>Bacillariophyta</taxon>
        <taxon>Coscinodiscophyceae</taxon>
        <taxon>Thalassiosirophycidae</taxon>
        <taxon>Stephanodiscales</taxon>
        <taxon>Stephanodiscaceae</taxon>
        <taxon>Cyclotella</taxon>
    </lineage>
</organism>
<sequence>MVRMIITENKEDKLAVSTDQLLEGSNKKPKVPTEMRQYYETVGVSKSNLPLGRAPIDTAFDTLKQSDLARMNDAWMYIAIATFFHENNLPDQAVNSSSFKIMIKYAQMASGSYKPPDR</sequence>
<reference evidence="1 2" key="1">
    <citation type="journal article" date="2020" name="G3 (Bethesda)">
        <title>Improved Reference Genome for Cyclotella cryptica CCMP332, a Model for Cell Wall Morphogenesis, Salinity Adaptation, and Lipid Production in Diatoms (Bacillariophyta).</title>
        <authorList>
            <person name="Roberts W.R."/>
            <person name="Downey K.M."/>
            <person name="Ruck E.C."/>
            <person name="Traller J.C."/>
            <person name="Alverson A.J."/>
        </authorList>
    </citation>
    <scope>NUCLEOTIDE SEQUENCE [LARGE SCALE GENOMIC DNA]</scope>
    <source>
        <strain evidence="1 2">CCMP332</strain>
    </source>
</reference>
<dbReference type="Proteomes" id="UP001516023">
    <property type="component" value="Unassembled WGS sequence"/>
</dbReference>
<dbReference type="EMBL" id="JABMIG020000020">
    <property type="protein sequence ID" value="KAL3802411.1"/>
    <property type="molecule type" value="Genomic_DNA"/>
</dbReference>
<evidence type="ECO:0000313" key="2">
    <source>
        <dbReference type="Proteomes" id="UP001516023"/>
    </source>
</evidence>